<protein>
    <submittedName>
        <fullName evidence="1">Uncharacterized protein</fullName>
    </submittedName>
</protein>
<dbReference type="EMBL" id="JARKIB010000455">
    <property type="protein sequence ID" value="KAJ7706619.1"/>
    <property type="molecule type" value="Genomic_DNA"/>
</dbReference>
<dbReference type="GO" id="GO:0007166">
    <property type="term" value="P:cell surface receptor signaling pathway"/>
    <property type="evidence" value="ECO:0007669"/>
    <property type="project" value="InterPro"/>
</dbReference>
<name>A0AAD7GWH9_9AGAR</name>
<comment type="caution">
    <text evidence="1">The sequence shown here is derived from an EMBL/GenBank/DDBJ whole genome shotgun (WGS) entry which is preliminary data.</text>
</comment>
<sequence length="194" mass="21883">MSNQATAREVRVQAIKASLGPTLNLLGEINEAFAPPFIQAIAATTRHIINSIQNVKKDEYFQFIESIHQVIYAIITLHLKSETGMFLAPKILEDVRKFTETLHKIYTVLGEEQEGSKIKRFFRQSEINRVLKECRAELDHTVTVFKAEMGQAVLNTVDMRKTAETMHEELLDLISALSDGSLSEQSSLVCMIFA</sequence>
<dbReference type="Proteomes" id="UP001215598">
    <property type="component" value="Unassembled WGS sequence"/>
</dbReference>
<evidence type="ECO:0000313" key="2">
    <source>
        <dbReference type="Proteomes" id="UP001215598"/>
    </source>
</evidence>
<evidence type="ECO:0000313" key="1">
    <source>
        <dbReference type="EMBL" id="KAJ7706619.1"/>
    </source>
</evidence>
<reference evidence="1" key="1">
    <citation type="submission" date="2023-03" db="EMBL/GenBank/DDBJ databases">
        <title>Massive genome expansion in bonnet fungi (Mycena s.s.) driven by repeated elements and novel gene families across ecological guilds.</title>
        <authorList>
            <consortium name="Lawrence Berkeley National Laboratory"/>
            <person name="Harder C.B."/>
            <person name="Miyauchi S."/>
            <person name="Viragh M."/>
            <person name="Kuo A."/>
            <person name="Thoen E."/>
            <person name="Andreopoulos B."/>
            <person name="Lu D."/>
            <person name="Skrede I."/>
            <person name="Drula E."/>
            <person name="Henrissat B."/>
            <person name="Morin E."/>
            <person name="Kohler A."/>
            <person name="Barry K."/>
            <person name="LaButti K."/>
            <person name="Morin E."/>
            <person name="Salamov A."/>
            <person name="Lipzen A."/>
            <person name="Mereny Z."/>
            <person name="Hegedus B."/>
            <person name="Baldrian P."/>
            <person name="Stursova M."/>
            <person name="Weitz H."/>
            <person name="Taylor A."/>
            <person name="Grigoriev I.V."/>
            <person name="Nagy L.G."/>
            <person name="Martin F."/>
            <person name="Kauserud H."/>
        </authorList>
    </citation>
    <scope>NUCLEOTIDE SEQUENCE</scope>
    <source>
        <strain evidence="1">CBHHK182m</strain>
    </source>
</reference>
<organism evidence="1 2">
    <name type="scientific">Mycena metata</name>
    <dbReference type="NCBI Taxonomy" id="1033252"/>
    <lineage>
        <taxon>Eukaryota</taxon>
        <taxon>Fungi</taxon>
        <taxon>Dikarya</taxon>
        <taxon>Basidiomycota</taxon>
        <taxon>Agaricomycotina</taxon>
        <taxon>Agaricomycetes</taxon>
        <taxon>Agaricomycetidae</taxon>
        <taxon>Agaricales</taxon>
        <taxon>Marasmiineae</taxon>
        <taxon>Mycenaceae</taxon>
        <taxon>Mycena</taxon>
    </lineage>
</organism>
<dbReference type="CDD" id="cd21037">
    <property type="entry name" value="MLKL_NTD"/>
    <property type="match status" value="1"/>
</dbReference>
<dbReference type="Gene3D" id="1.20.930.20">
    <property type="entry name" value="Adaptor protein Cbl, N-terminal domain"/>
    <property type="match status" value="1"/>
</dbReference>
<gene>
    <name evidence="1" type="ORF">B0H16DRAFT_1746841</name>
</gene>
<accession>A0AAD7GWH9</accession>
<dbReference type="AlphaFoldDB" id="A0AAD7GWH9"/>
<dbReference type="InterPro" id="IPR059179">
    <property type="entry name" value="MLKL-like_MCAfunc"/>
</dbReference>
<keyword evidence="2" id="KW-1185">Reference proteome</keyword>
<dbReference type="InterPro" id="IPR036537">
    <property type="entry name" value="Adaptor_Cbl_N_dom_sf"/>
</dbReference>
<proteinExistence type="predicted"/>